<dbReference type="GO" id="GO:0005886">
    <property type="term" value="C:plasma membrane"/>
    <property type="evidence" value="ECO:0007669"/>
    <property type="project" value="UniProtKB-SubCell"/>
</dbReference>
<comment type="subcellular location">
    <subcellularLocation>
        <location evidence="10">Cell inner membrane</location>
        <topology evidence="10">Multi-pass membrane protein</topology>
    </subcellularLocation>
</comment>
<keyword evidence="2 10" id="KW-0597">Phosphoprotein</keyword>
<evidence type="ECO:0000256" key="6">
    <source>
        <dbReference type="ARBA" id="ARBA00022967"/>
    </source>
</evidence>
<comment type="cofactor">
    <cofactor evidence="10">
        <name>FMN</name>
        <dbReference type="ChEBI" id="CHEBI:58210"/>
    </cofactor>
</comment>
<dbReference type="PANTHER" id="PTHR30578:SF0">
    <property type="entry name" value="ION-TRANSLOCATING OXIDOREDUCTASE COMPLEX SUBUNIT D"/>
    <property type="match status" value="1"/>
</dbReference>
<feature type="transmembrane region" description="Helical" evidence="10">
    <location>
        <begin position="20"/>
        <end position="39"/>
    </location>
</feature>
<keyword evidence="9 10" id="KW-0472">Membrane</keyword>
<evidence type="ECO:0000256" key="8">
    <source>
        <dbReference type="ARBA" id="ARBA00022989"/>
    </source>
</evidence>
<gene>
    <name evidence="10" type="primary">rnfD</name>
    <name evidence="11" type="ORF">MMIC_P1943</name>
</gene>
<keyword evidence="7 10" id="KW-0249">Electron transport</keyword>
<dbReference type="HAMAP" id="MF_00462">
    <property type="entry name" value="RsxD_RnfD"/>
    <property type="match status" value="1"/>
</dbReference>
<name>A0A1L8CPW7_9PROT</name>
<comment type="caution">
    <text evidence="10">Lacks conserved residue(s) required for the propagation of feature annotation.</text>
</comment>
<dbReference type="NCBIfam" id="TIGR01946">
    <property type="entry name" value="rnfD"/>
    <property type="match status" value="1"/>
</dbReference>
<evidence type="ECO:0000256" key="5">
    <source>
        <dbReference type="ARBA" id="ARBA00022692"/>
    </source>
</evidence>
<comment type="subunit">
    <text evidence="10">The complex is composed of six subunits: RnfA, RnfB, RnfC, RnfD, RnfE and RnfG.</text>
</comment>
<keyword evidence="6 10" id="KW-1278">Translocase</keyword>
<keyword evidence="10" id="KW-0997">Cell inner membrane</keyword>
<dbReference type="GO" id="GO:0055085">
    <property type="term" value="P:transmembrane transport"/>
    <property type="evidence" value="ECO:0007669"/>
    <property type="project" value="InterPro"/>
</dbReference>
<dbReference type="RefSeq" id="WP_072660268.1">
    <property type="nucleotide sequence ID" value="NZ_BDFD01000018.1"/>
</dbReference>
<comment type="caution">
    <text evidence="11">The sequence shown here is derived from an EMBL/GenBank/DDBJ whole genome shotgun (WGS) entry which is preliminary data.</text>
</comment>
<feature type="transmembrane region" description="Helical" evidence="10">
    <location>
        <begin position="299"/>
        <end position="318"/>
    </location>
</feature>
<keyword evidence="10" id="KW-1003">Cell membrane</keyword>
<dbReference type="GO" id="GO:0022900">
    <property type="term" value="P:electron transport chain"/>
    <property type="evidence" value="ECO:0007669"/>
    <property type="project" value="UniProtKB-UniRule"/>
</dbReference>
<comment type="function">
    <text evidence="10">Part of a membrane-bound complex that couples electron transfer with translocation of ions across the membrane.</text>
</comment>
<organism evidence="11 12">
    <name type="scientific">Mariprofundus micogutta</name>
    <dbReference type="NCBI Taxonomy" id="1921010"/>
    <lineage>
        <taxon>Bacteria</taxon>
        <taxon>Pseudomonadati</taxon>
        <taxon>Pseudomonadota</taxon>
        <taxon>Candidatius Mariprofundia</taxon>
        <taxon>Mariprofundales</taxon>
        <taxon>Mariprofundaceae</taxon>
        <taxon>Mariprofundus</taxon>
    </lineage>
</organism>
<feature type="transmembrane region" description="Helical" evidence="10">
    <location>
        <begin position="211"/>
        <end position="236"/>
    </location>
</feature>
<dbReference type="InterPro" id="IPR011303">
    <property type="entry name" value="RnfD_bac"/>
</dbReference>
<evidence type="ECO:0000313" key="11">
    <source>
        <dbReference type="EMBL" id="GAV20965.1"/>
    </source>
</evidence>
<feature type="transmembrane region" description="Helical" evidence="10">
    <location>
        <begin position="45"/>
        <end position="65"/>
    </location>
</feature>
<keyword evidence="4 10" id="KW-0288">FMN</keyword>
<feature type="transmembrane region" description="Helical" evidence="10">
    <location>
        <begin position="324"/>
        <end position="343"/>
    </location>
</feature>
<sequence length="356" mass="38178">MPLIMLSSPHAHGGDSVRMIMLTVILALLPAAAVSVYLFGWLALLLIMTCMLSALITEAVCLKWMGRPVSTLLDNSAALTGLFLALTLPAATPWWMAVLGSVFAIVLGKQLYGGLGYNIFNPALSARVILLISFPLNMTTWIMPMTAGDPAINLYDFSTCATLFLAGPGALQLGFDAISMASPLGYVKTEATLGVPVSEALKAYDYSYLDAFLGFEAGSIGETSALALLIGGIFLLARHSITWHIPFTYIATVLLLSGLFNTLNPDQFAPPMFHLFAGGLILCAFFMATDPVSSPVTPLGQVVFAVGCGVITWAIRTWGGYPEGAMFAVLLMNCAVPLIDHYFRPRVYGHDHRNES</sequence>
<feature type="transmembrane region" description="Helical" evidence="10">
    <location>
        <begin position="268"/>
        <end position="287"/>
    </location>
</feature>
<dbReference type="PANTHER" id="PTHR30578">
    <property type="entry name" value="ELECTRON TRANSPORT COMPLEX PROTEIN RNFD"/>
    <property type="match status" value="1"/>
</dbReference>
<evidence type="ECO:0000256" key="7">
    <source>
        <dbReference type="ARBA" id="ARBA00022982"/>
    </source>
</evidence>
<reference evidence="11 12" key="1">
    <citation type="journal article" date="2017" name="Arch. Microbiol.">
        <title>Mariprofundus micogutta sp. nov., a novel iron-oxidizing zetaproteobacterium isolated from a deep-sea hydrothermal field at the Bayonnaise knoll of the Izu-Ogasawara arc, and a description of Mariprofundales ord. nov. and Zetaproteobacteria classis nov.</title>
        <authorList>
            <person name="Makita H."/>
            <person name="Tanaka E."/>
            <person name="Mitsunobu S."/>
            <person name="Miyazaki M."/>
            <person name="Nunoura T."/>
            <person name="Uematsu K."/>
            <person name="Takaki Y."/>
            <person name="Nishi S."/>
            <person name="Shimamura S."/>
            <person name="Takai K."/>
        </authorList>
    </citation>
    <scope>NUCLEOTIDE SEQUENCE [LARGE SCALE GENOMIC DNA]</scope>
    <source>
        <strain evidence="11 12">ET2</strain>
    </source>
</reference>
<evidence type="ECO:0000256" key="1">
    <source>
        <dbReference type="ARBA" id="ARBA00022448"/>
    </source>
</evidence>
<dbReference type="Proteomes" id="UP000231632">
    <property type="component" value="Unassembled WGS sequence"/>
</dbReference>
<proteinExistence type="inferred from homology"/>
<dbReference type="EC" id="7.-.-.-" evidence="10"/>
<evidence type="ECO:0000256" key="3">
    <source>
        <dbReference type="ARBA" id="ARBA00022630"/>
    </source>
</evidence>
<evidence type="ECO:0000256" key="2">
    <source>
        <dbReference type="ARBA" id="ARBA00022553"/>
    </source>
</evidence>
<evidence type="ECO:0000256" key="4">
    <source>
        <dbReference type="ARBA" id="ARBA00022643"/>
    </source>
</evidence>
<evidence type="ECO:0000313" key="12">
    <source>
        <dbReference type="Proteomes" id="UP000231632"/>
    </source>
</evidence>
<dbReference type="STRING" id="1921010.MMIC_P1943"/>
<dbReference type="Pfam" id="PF03116">
    <property type="entry name" value="NQR2_RnfD_RnfE"/>
    <property type="match status" value="1"/>
</dbReference>
<dbReference type="InterPro" id="IPR004338">
    <property type="entry name" value="NqrB/RnfD"/>
</dbReference>
<comment type="similarity">
    <text evidence="10">Belongs to the NqrB/RnfD family.</text>
</comment>
<dbReference type="AlphaFoldDB" id="A0A1L8CPW7"/>
<feature type="transmembrane region" description="Helical" evidence="10">
    <location>
        <begin position="119"/>
        <end position="142"/>
    </location>
</feature>
<dbReference type="OrthoDB" id="9776359at2"/>
<feature type="transmembrane region" description="Helical" evidence="10">
    <location>
        <begin position="77"/>
        <end position="107"/>
    </location>
</feature>
<keyword evidence="12" id="KW-1185">Reference proteome</keyword>
<evidence type="ECO:0000256" key="10">
    <source>
        <dbReference type="HAMAP-Rule" id="MF_00462"/>
    </source>
</evidence>
<keyword evidence="1 10" id="KW-0813">Transport</keyword>
<keyword evidence="3 10" id="KW-0285">Flavoprotein</keyword>
<feature type="transmembrane region" description="Helical" evidence="10">
    <location>
        <begin position="243"/>
        <end position="262"/>
    </location>
</feature>
<dbReference type="EMBL" id="BDFD01000018">
    <property type="protein sequence ID" value="GAV20965.1"/>
    <property type="molecule type" value="Genomic_DNA"/>
</dbReference>
<accession>A0A1L8CPW7</accession>
<protein>
    <recommendedName>
        <fullName evidence="10">Ion-translocating oxidoreductase complex subunit D</fullName>
        <ecNumber evidence="10">7.-.-.-</ecNumber>
    </recommendedName>
    <alternativeName>
        <fullName evidence="10">Rnf electron transport complex subunit D</fullName>
    </alternativeName>
</protein>
<keyword evidence="8 10" id="KW-1133">Transmembrane helix</keyword>
<keyword evidence="5 10" id="KW-0812">Transmembrane</keyword>
<evidence type="ECO:0000256" key="9">
    <source>
        <dbReference type="ARBA" id="ARBA00023136"/>
    </source>
</evidence>